<dbReference type="CDD" id="cd18186">
    <property type="entry name" value="BTB_POZ_ZBTB_KLHL-like"/>
    <property type="match status" value="1"/>
</dbReference>
<evidence type="ECO:0000313" key="4">
    <source>
        <dbReference type="Proteomes" id="UP001492380"/>
    </source>
</evidence>
<accession>A0ABR1YIV1</accession>
<dbReference type="PANTHER" id="PTHR47843">
    <property type="entry name" value="BTB DOMAIN-CONTAINING PROTEIN-RELATED"/>
    <property type="match status" value="1"/>
</dbReference>
<dbReference type="Pfam" id="PF00651">
    <property type="entry name" value="BTB"/>
    <property type="match status" value="1"/>
</dbReference>
<dbReference type="Proteomes" id="UP001492380">
    <property type="component" value="Unassembled WGS sequence"/>
</dbReference>
<feature type="domain" description="BTB" evidence="2">
    <location>
        <begin position="49"/>
        <end position="127"/>
    </location>
</feature>
<evidence type="ECO:0000313" key="3">
    <source>
        <dbReference type="EMBL" id="KAK8230834.1"/>
    </source>
</evidence>
<keyword evidence="4" id="KW-1185">Reference proteome</keyword>
<feature type="compositionally biased region" description="Basic and acidic residues" evidence="1">
    <location>
        <begin position="327"/>
        <end position="336"/>
    </location>
</feature>
<reference evidence="3 4" key="1">
    <citation type="submission" date="2024-04" db="EMBL/GenBank/DDBJ databases">
        <title>Phyllosticta paracitricarpa is synonymous to the EU quarantine fungus P. citricarpa based on phylogenomic analyses.</title>
        <authorList>
            <consortium name="Lawrence Berkeley National Laboratory"/>
            <person name="Van Ingen-Buijs V.A."/>
            <person name="Van Westerhoven A.C."/>
            <person name="Haridas S."/>
            <person name="Skiadas P."/>
            <person name="Martin F."/>
            <person name="Groenewald J.Z."/>
            <person name="Crous P.W."/>
            <person name="Seidl M.F."/>
        </authorList>
    </citation>
    <scope>NUCLEOTIDE SEQUENCE [LARGE SCALE GENOMIC DNA]</scope>
    <source>
        <strain evidence="3 4">CBS 123374</strain>
    </source>
</reference>
<dbReference type="Gene3D" id="3.30.710.10">
    <property type="entry name" value="Potassium Channel Kv1.1, Chain A"/>
    <property type="match status" value="1"/>
</dbReference>
<gene>
    <name evidence="3" type="ORF">HDK90DRAFT_556736</name>
</gene>
<comment type="caution">
    <text evidence="3">The sequence shown here is derived from an EMBL/GenBank/DDBJ whole genome shotgun (WGS) entry which is preliminary data.</text>
</comment>
<name>A0ABR1YIV1_9PEZI</name>
<dbReference type="SUPFAM" id="SSF54695">
    <property type="entry name" value="POZ domain"/>
    <property type="match status" value="1"/>
</dbReference>
<evidence type="ECO:0000256" key="1">
    <source>
        <dbReference type="SAM" id="MobiDB-lite"/>
    </source>
</evidence>
<feature type="region of interest" description="Disordered" evidence="1">
    <location>
        <begin position="297"/>
        <end position="346"/>
    </location>
</feature>
<proteinExistence type="predicted"/>
<protein>
    <recommendedName>
        <fullName evidence="2">BTB domain-containing protein</fullName>
    </recommendedName>
</protein>
<evidence type="ECO:0000259" key="2">
    <source>
        <dbReference type="PROSITE" id="PS50097"/>
    </source>
</evidence>
<dbReference type="InterPro" id="IPR000210">
    <property type="entry name" value="BTB/POZ_dom"/>
</dbReference>
<dbReference type="InterPro" id="IPR011333">
    <property type="entry name" value="SKP1/BTB/POZ_sf"/>
</dbReference>
<dbReference type="EMBL" id="JBBWRZ010000008">
    <property type="protein sequence ID" value="KAK8230834.1"/>
    <property type="molecule type" value="Genomic_DNA"/>
</dbReference>
<dbReference type="PANTHER" id="PTHR47843:SF5">
    <property type="entry name" value="BTB_POZ DOMAIN PROTEIN"/>
    <property type="match status" value="1"/>
</dbReference>
<sequence length="346" mass="39198">MDRYSLALGILSPSLQCRLNLEANAAAASGFFNNLKKYPEADFSLKQQTDLIVRCNGKEFHLHKIILGTQSEFFEKACNPDSPFTLQVDLARTQEAKTGVISLDDDDPILIKFVFAFCYTCSIDMGILDELYSKRAPEHANLLRCIDAYSTADNYRFTGLKDGIKAEFRVHFSRFTRRGTLSPSFFTKMTMKIFESTPSTDRGLREQVILYASKHLDSLIVHEQFKDNANSIDGFWSEVMSLNFRTRKRGRQCPSCKGISTTSFDDGEKSAQCKKCRAYRDIDDWNQPAADLQWHHDGEYSSSDEEGECEASSNKRKRTEEPNGEDGATRDGDKTVDGNINRQESV</sequence>
<organism evidence="3 4">
    <name type="scientific">Phyllosticta capitalensis</name>
    <dbReference type="NCBI Taxonomy" id="121624"/>
    <lineage>
        <taxon>Eukaryota</taxon>
        <taxon>Fungi</taxon>
        <taxon>Dikarya</taxon>
        <taxon>Ascomycota</taxon>
        <taxon>Pezizomycotina</taxon>
        <taxon>Dothideomycetes</taxon>
        <taxon>Dothideomycetes incertae sedis</taxon>
        <taxon>Botryosphaeriales</taxon>
        <taxon>Phyllostictaceae</taxon>
        <taxon>Phyllosticta</taxon>
    </lineage>
</organism>
<dbReference type="PROSITE" id="PS50097">
    <property type="entry name" value="BTB"/>
    <property type="match status" value="1"/>
</dbReference>